<keyword evidence="2" id="KW-1185">Reference proteome</keyword>
<gene>
    <name evidence="1" type="ORF">BG262_08970</name>
</gene>
<accession>A0A9Q5JHU5</accession>
<comment type="caution">
    <text evidence="1">The sequence shown here is derived from an EMBL/GenBank/DDBJ whole genome shotgun (WGS) entry which is preliminary data.</text>
</comment>
<protein>
    <submittedName>
        <fullName evidence="1">Uncharacterized protein</fullName>
    </submittedName>
</protein>
<evidence type="ECO:0000313" key="2">
    <source>
        <dbReference type="Proteomes" id="UP000177273"/>
    </source>
</evidence>
<dbReference type="AlphaFoldDB" id="A0A9Q5JHU5"/>
<organism evidence="1 2">
    <name type="scientific">Floricoccus penangensis</name>
    <dbReference type="NCBI Taxonomy" id="1859475"/>
    <lineage>
        <taxon>Bacteria</taxon>
        <taxon>Bacillati</taxon>
        <taxon>Bacillota</taxon>
        <taxon>Bacilli</taxon>
        <taxon>Lactobacillales</taxon>
        <taxon>Streptococcaceae</taxon>
        <taxon>Floricoccus</taxon>
    </lineage>
</organism>
<sequence>MVKYVVNPEVDVVKREHGIIDSPGFNIMGSGQPNKILRFLTVLADFTRPVYNISLEKNGLFFVRLTKVFKWENVRVHPSREAFLLPYEQFQKVKLISQFGNYSLKFSLKDSKGNKKVQFANKVCEKRAVEELVNMFGENKGYLTHQKSNPILFE</sequence>
<proteinExistence type="predicted"/>
<reference evidence="2" key="1">
    <citation type="submission" date="2016-09" db="EMBL/GenBank/DDBJ databases">
        <title>Draft genome sequence of a novel species of the family Streptococcaceae isolated from flowers.</title>
        <authorList>
            <person name="Chuah L.-O."/>
            <person name="Yap K.-P."/>
            <person name="Thong K.L."/>
            <person name="Liong M.T."/>
            <person name="Ahmad R."/>
            <person name="Rusul G."/>
        </authorList>
    </citation>
    <scope>NUCLEOTIDE SEQUENCE [LARGE SCALE GENOMIC DNA]</scope>
    <source>
        <strain evidence="2">HibF3</strain>
    </source>
</reference>
<name>A0A9Q5JHU5_9LACT</name>
<evidence type="ECO:0000313" key="1">
    <source>
        <dbReference type="EMBL" id="OFI47811.1"/>
    </source>
</evidence>
<dbReference type="Proteomes" id="UP000177273">
    <property type="component" value="Unassembled WGS sequence"/>
</dbReference>
<dbReference type="RefSeq" id="WP_070787209.1">
    <property type="nucleotide sequence ID" value="NZ_MKIQ01000003.1"/>
</dbReference>
<dbReference type="EMBL" id="MKIQ01000003">
    <property type="protein sequence ID" value="OFI47811.1"/>
    <property type="molecule type" value="Genomic_DNA"/>
</dbReference>